<feature type="compositionally biased region" description="Pro residues" evidence="1">
    <location>
        <begin position="142"/>
        <end position="151"/>
    </location>
</feature>
<evidence type="ECO:0000256" key="1">
    <source>
        <dbReference type="SAM" id="MobiDB-lite"/>
    </source>
</evidence>
<comment type="caution">
    <text evidence="2">The sequence shown here is derived from an EMBL/GenBank/DDBJ whole genome shotgun (WGS) entry which is preliminary data.</text>
</comment>
<dbReference type="AlphaFoldDB" id="A0A409YEJ1"/>
<organism evidence="2 3">
    <name type="scientific">Gymnopilus dilepis</name>
    <dbReference type="NCBI Taxonomy" id="231916"/>
    <lineage>
        <taxon>Eukaryota</taxon>
        <taxon>Fungi</taxon>
        <taxon>Dikarya</taxon>
        <taxon>Basidiomycota</taxon>
        <taxon>Agaricomycotina</taxon>
        <taxon>Agaricomycetes</taxon>
        <taxon>Agaricomycetidae</taxon>
        <taxon>Agaricales</taxon>
        <taxon>Agaricineae</taxon>
        <taxon>Hymenogastraceae</taxon>
        <taxon>Gymnopilus</taxon>
    </lineage>
</organism>
<dbReference type="InParanoid" id="A0A409YEJ1"/>
<feature type="region of interest" description="Disordered" evidence="1">
    <location>
        <begin position="140"/>
        <end position="159"/>
    </location>
</feature>
<gene>
    <name evidence="2" type="ORF">CVT26_015442</name>
</gene>
<protein>
    <submittedName>
        <fullName evidence="2">Uncharacterized protein</fullName>
    </submittedName>
</protein>
<dbReference type="EMBL" id="NHYE01000940">
    <property type="protein sequence ID" value="PPR01439.1"/>
    <property type="molecule type" value="Genomic_DNA"/>
</dbReference>
<sequence>MSSPTPTRTILFLDPHPVSRVFDILLSWLEPLQAGDTHSGLRRMNVELVAAIWLNSAPKRTAPSHEFATPLCGCGWKLFESTTRIFDVGLIVGISSTLTVTSLPFEQSLYLGDFDTLSSSSSSSSRSLVSATTYSFAMTAAPPLPRTPTPPSSTDALSPTPPVADELLEGFYPRLKVRPPLSAQHPYSLDHELMAWHSPHAPPSTPSFAWSSPVPSIFTPRQLGLRFRYGCRSVGCECKSNVNKNPLTFSIREADVRRRTFTAAGGRCEGR</sequence>
<accession>A0A409YEJ1</accession>
<evidence type="ECO:0000313" key="2">
    <source>
        <dbReference type="EMBL" id="PPR01439.1"/>
    </source>
</evidence>
<keyword evidence="3" id="KW-1185">Reference proteome</keyword>
<name>A0A409YEJ1_9AGAR</name>
<reference evidence="2 3" key="1">
    <citation type="journal article" date="2018" name="Evol. Lett.">
        <title>Horizontal gene cluster transfer increased hallucinogenic mushroom diversity.</title>
        <authorList>
            <person name="Reynolds H.T."/>
            <person name="Vijayakumar V."/>
            <person name="Gluck-Thaler E."/>
            <person name="Korotkin H.B."/>
            <person name="Matheny P.B."/>
            <person name="Slot J.C."/>
        </authorList>
    </citation>
    <scope>NUCLEOTIDE SEQUENCE [LARGE SCALE GENOMIC DNA]</scope>
    <source>
        <strain evidence="2 3">SRW20</strain>
    </source>
</reference>
<dbReference type="Proteomes" id="UP000284706">
    <property type="component" value="Unassembled WGS sequence"/>
</dbReference>
<evidence type="ECO:0000313" key="3">
    <source>
        <dbReference type="Proteomes" id="UP000284706"/>
    </source>
</evidence>
<proteinExistence type="predicted"/>